<dbReference type="PANTHER" id="PTHR37534:SF2">
    <property type="entry name" value="N-ACETYLTRANSFERASE DOMAIN-CONTAINING PROTEIN"/>
    <property type="match status" value="1"/>
</dbReference>
<name>A0ABR2X7L8_9PEZI</name>
<evidence type="ECO:0000313" key="4">
    <source>
        <dbReference type="EMBL" id="KAK9769785.1"/>
    </source>
</evidence>
<dbReference type="InterPro" id="IPR036864">
    <property type="entry name" value="Zn2-C6_fun-type_DNA-bd_sf"/>
</dbReference>
<evidence type="ECO:0000259" key="3">
    <source>
        <dbReference type="PROSITE" id="PS50048"/>
    </source>
</evidence>
<organism evidence="4 5">
    <name type="scientific">Seiridium cardinale</name>
    <dbReference type="NCBI Taxonomy" id="138064"/>
    <lineage>
        <taxon>Eukaryota</taxon>
        <taxon>Fungi</taxon>
        <taxon>Dikarya</taxon>
        <taxon>Ascomycota</taxon>
        <taxon>Pezizomycotina</taxon>
        <taxon>Sordariomycetes</taxon>
        <taxon>Xylariomycetidae</taxon>
        <taxon>Amphisphaeriales</taxon>
        <taxon>Sporocadaceae</taxon>
        <taxon>Seiridium</taxon>
    </lineage>
</organism>
<comment type="caution">
    <text evidence="4">The sequence shown here is derived from an EMBL/GenBank/DDBJ whole genome shotgun (WGS) entry which is preliminary data.</text>
</comment>
<dbReference type="PROSITE" id="PS50048">
    <property type="entry name" value="ZN2_CY6_FUNGAL_2"/>
    <property type="match status" value="1"/>
</dbReference>
<feature type="region of interest" description="Disordered" evidence="2">
    <location>
        <begin position="88"/>
        <end position="141"/>
    </location>
</feature>
<accession>A0ABR2X7L8</accession>
<dbReference type="CDD" id="cd00067">
    <property type="entry name" value="GAL4"/>
    <property type="match status" value="1"/>
</dbReference>
<evidence type="ECO:0000313" key="5">
    <source>
        <dbReference type="Proteomes" id="UP001465668"/>
    </source>
</evidence>
<reference evidence="4 5" key="1">
    <citation type="submission" date="2024-02" db="EMBL/GenBank/DDBJ databases">
        <title>First draft genome assembly of two strains of Seiridium cardinale.</title>
        <authorList>
            <person name="Emiliani G."/>
            <person name="Scali E."/>
        </authorList>
    </citation>
    <scope>NUCLEOTIDE SEQUENCE [LARGE SCALE GENOMIC DNA]</scope>
    <source>
        <strain evidence="4 5">BM-138-000479</strain>
    </source>
</reference>
<dbReference type="EMBL" id="JARVKM010000111">
    <property type="protein sequence ID" value="KAK9769785.1"/>
    <property type="molecule type" value="Genomic_DNA"/>
</dbReference>
<feature type="domain" description="Zn(2)-C6 fungal-type" evidence="3">
    <location>
        <begin position="9"/>
        <end position="38"/>
    </location>
</feature>
<feature type="compositionally biased region" description="Basic and acidic residues" evidence="2">
    <location>
        <begin position="88"/>
        <end position="104"/>
    </location>
</feature>
<evidence type="ECO:0000256" key="1">
    <source>
        <dbReference type="ARBA" id="ARBA00023242"/>
    </source>
</evidence>
<protein>
    <recommendedName>
        <fullName evidence="3">Zn(2)-C6 fungal-type domain-containing protein</fullName>
    </recommendedName>
</protein>
<dbReference type="Pfam" id="PF00172">
    <property type="entry name" value="Zn_clus"/>
    <property type="match status" value="1"/>
</dbReference>
<dbReference type="SUPFAM" id="SSF57701">
    <property type="entry name" value="Zn2/Cys6 DNA-binding domain"/>
    <property type="match status" value="1"/>
</dbReference>
<dbReference type="Gene3D" id="4.10.240.10">
    <property type="entry name" value="Zn(2)-C6 fungal-type DNA-binding domain"/>
    <property type="match status" value="1"/>
</dbReference>
<keyword evidence="1" id="KW-0539">Nucleus</keyword>
<evidence type="ECO:0000256" key="2">
    <source>
        <dbReference type="SAM" id="MobiDB-lite"/>
    </source>
</evidence>
<dbReference type="PROSITE" id="PS00463">
    <property type="entry name" value="ZN2_CY6_FUNGAL_1"/>
    <property type="match status" value="1"/>
</dbReference>
<proteinExistence type="predicted"/>
<feature type="compositionally biased region" description="Polar residues" evidence="2">
    <location>
        <begin position="106"/>
        <end position="126"/>
    </location>
</feature>
<dbReference type="PANTHER" id="PTHR37534">
    <property type="entry name" value="TRANSCRIPTIONAL ACTIVATOR PROTEIN UGA3"/>
    <property type="match status" value="1"/>
</dbReference>
<keyword evidence="5" id="KW-1185">Reference proteome</keyword>
<gene>
    <name evidence="4" type="ORF">SCAR479_13568</name>
</gene>
<sequence length="585" mass="65804">MSEPARKRGCDSCRERHLKCDKKQTCGNCTKRGQVCRRSSKIRFRHTQDASLDTGELGFSKNQKWCRTAQRNIRFVDETYDISSLYDERPSPVERKGFKDEKNEINPPTHSSSHYSPNETTPSQDLQPGIGGQNHSLTSPVINPTLESVRGALDTPSFIYSDSPAIERTLFSDQSDGFGDHSPTAVSKTIDSSILPALQGTLCSRTKIETHPLLRGQPTLLDWCNKQGADLLRHFVETLSPVFDCGSYQKSFATTIPNMATEHRPLLKIIAAISALSLKLMGFPKLANASQFYLDSYNHGDIAEMEFRACSDMPQLLTSILYKLYDDLERNTCDGLRLNEDPVGLRYQQMMQLGRITLQDEVEQDINWASLRIRLYFAVINQEPDYVILNLDPADFGLDQGNDDHHWVLRITLHLHNVVNYCFGDENDVTTYQELVAYAQDWVTSKPTSFDPIFVEDRKSGDGFPEIFVLSESIALGWQLYHLSRILLVAHDPNRPRLGPGGALARRTIDKALKKDAEIVCGIANSFGSVSPAYLAACMAIALTGNLFTKDSEQVELLDILVQTEKTFGWPTSTIQSHLRDTWEL</sequence>
<dbReference type="InterPro" id="IPR001138">
    <property type="entry name" value="Zn2Cys6_DnaBD"/>
</dbReference>
<dbReference type="Proteomes" id="UP001465668">
    <property type="component" value="Unassembled WGS sequence"/>
</dbReference>